<dbReference type="GO" id="GO:0003677">
    <property type="term" value="F:DNA binding"/>
    <property type="evidence" value="ECO:0007669"/>
    <property type="project" value="UniProtKB-KW"/>
</dbReference>
<dbReference type="Gene3D" id="3.40.50.300">
    <property type="entry name" value="P-loop containing nucleotide triphosphate hydrolases"/>
    <property type="match status" value="2"/>
</dbReference>
<evidence type="ECO:0000313" key="10">
    <source>
        <dbReference type="EMBL" id="KAH8101946.1"/>
    </source>
</evidence>
<keyword evidence="11" id="KW-0378">Hydrolase</keyword>
<feature type="non-terminal residue" evidence="11">
    <location>
        <position position="1"/>
    </location>
</feature>
<evidence type="ECO:0000256" key="3">
    <source>
        <dbReference type="ARBA" id="ARBA00022840"/>
    </source>
</evidence>
<dbReference type="PANTHER" id="PTHR13710">
    <property type="entry name" value="DNA HELICASE RECQ FAMILY MEMBER"/>
    <property type="match status" value="1"/>
</dbReference>
<keyword evidence="4" id="KW-0238">DNA-binding</keyword>
<reference evidence="11" key="1">
    <citation type="journal article" date="2021" name="New Phytol.">
        <title>Evolutionary innovations through gain and loss of genes in the ectomycorrhizal Boletales.</title>
        <authorList>
            <person name="Wu G."/>
            <person name="Miyauchi S."/>
            <person name="Morin E."/>
            <person name="Kuo A."/>
            <person name="Drula E."/>
            <person name="Varga T."/>
            <person name="Kohler A."/>
            <person name="Feng B."/>
            <person name="Cao Y."/>
            <person name="Lipzen A."/>
            <person name="Daum C."/>
            <person name="Hundley H."/>
            <person name="Pangilinan J."/>
            <person name="Johnson J."/>
            <person name="Barry K."/>
            <person name="LaButti K."/>
            <person name="Ng V."/>
            <person name="Ahrendt S."/>
            <person name="Min B."/>
            <person name="Choi I.G."/>
            <person name="Park H."/>
            <person name="Plett J.M."/>
            <person name="Magnuson J."/>
            <person name="Spatafora J.W."/>
            <person name="Nagy L.G."/>
            <person name="Henrissat B."/>
            <person name="Grigoriev I.V."/>
            <person name="Yang Z.L."/>
            <person name="Xu J."/>
            <person name="Martin F.M."/>
        </authorList>
    </citation>
    <scope>NUCLEOTIDE SEQUENCE</scope>
    <source>
        <strain evidence="11">KKN 215</strain>
    </source>
</reference>
<dbReference type="GO" id="GO:0043138">
    <property type="term" value="F:3'-5' DNA helicase activity"/>
    <property type="evidence" value="ECO:0007669"/>
    <property type="project" value="UniProtKB-EC"/>
</dbReference>
<name>A0A8K0US45_9AGAR</name>
<dbReference type="GO" id="GO:0005737">
    <property type="term" value="C:cytoplasm"/>
    <property type="evidence" value="ECO:0007669"/>
    <property type="project" value="TreeGrafter"/>
</dbReference>
<dbReference type="GO" id="GO:0000724">
    <property type="term" value="P:double-strand break repair via homologous recombination"/>
    <property type="evidence" value="ECO:0007669"/>
    <property type="project" value="TreeGrafter"/>
</dbReference>
<dbReference type="SMART" id="SM00490">
    <property type="entry name" value="HELICc"/>
    <property type="match status" value="1"/>
</dbReference>
<evidence type="ECO:0000259" key="8">
    <source>
        <dbReference type="PROSITE" id="PS51192"/>
    </source>
</evidence>
<comment type="catalytic activity">
    <reaction evidence="6">
        <text>Couples ATP hydrolysis with the unwinding of duplex DNA by translocating in the 3'-5' direction.</text>
        <dbReference type="EC" id="5.6.2.4"/>
    </reaction>
</comment>
<evidence type="ECO:0000256" key="2">
    <source>
        <dbReference type="ARBA" id="ARBA00022741"/>
    </source>
</evidence>
<comment type="similarity">
    <text evidence="1">Belongs to the helicase family. RecQ subfamily.</text>
</comment>
<evidence type="ECO:0000256" key="6">
    <source>
        <dbReference type="ARBA" id="ARBA00034617"/>
    </source>
</evidence>
<keyword evidence="12" id="KW-1185">Reference proteome</keyword>
<keyword evidence="3" id="KW-0067">ATP-binding</keyword>
<dbReference type="InterPro" id="IPR014001">
    <property type="entry name" value="Helicase_ATP-bd"/>
</dbReference>
<dbReference type="EMBL" id="JAEVFJ010000011">
    <property type="protein sequence ID" value="KAH8101946.1"/>
    <property type="molecule type" value="Genomic_DNA"/>
</dbReference>
<dbReference type="PROSITE" id="PS51194">
    <property type="entry name" value="HELICASE_CTER"/>
    <property type="match status" value="1"/>
</dbReference>
<evidence type="ECO:0000313" key="12">
    <source>
        <dbReference type="Proteomes" id="UP000813824"/>
    </source>
</evidence>
<dbReference type="PROSITE" id="PS51192">
    <property type="entry name" value="HELICASE_ATP_BIND_1"/>
    <property type="match status" value="1"/>
</dbReference>
<evidence type="ECO:0000256" key="4">
    <source>
        <dbReference type="ARBA" id="ARBA00023125"/>
    </source>
</evidence>
<organism evidence="11 12">
    <name type="scientific">Cristinia sonorae</name>
    <dbReference type="NCBI Taxonomy" id="1940300"/>
    <lineage>
        <taxon>Eukaryota</taxon>
        <taxon>Fungi</taxon>
        <taxon>Dikarya</taxon>
        <taxon>Basidiomycota</taxon>
        <taxon>Agaricomycotina</taxon>
        <taxon>Agaricomycetes</taxon>
        <taxon>Agaricomycetidae</taxon>
        <taxon>Agaricales</taxon>
        <taxon>Pleurotineae</taxon>
        <taxon>Stephanosporaceae</taxon>
        <taxon>Cristinia</taxon>
    </lineage>
</organism>
<dbReference type="Pfam" id="PF00270">
    <property type="entry name" value="DEAD"/>
    <property type="match status" value="1"/>
</dbReference>
<dbReference type="EMBL" id="JAEVFJ010000011">
    <property type="protein sequence ID" value="KAH8101958.1"/>
    <property type="molecule type" value="Genomic_DNA"/>
</dbReference>
<accession>A0A8K0US45</accession>
<keyword evidence="2" id="KW-0547">Nucleotide-binding</keyword>
<dbReference type="OrthoDB" id="3260945at2759"/>
<comment type="caution">
    <text evidence="11">The sequence shown here is derived from an EMBL/GenBank/DDBJ whole genome shotgun (WGS) entry which is preliminary data.</text>
</comment>
<dbReference type="Proteomes" id="UP000813824">
    <property type="component" value="Unassembled WGS sequence"/>
</dbReference>
<dbReference type="EC" id="5.6.2.4" evidence="7"/>
<dbReference type="GO" id="GO:0016787">
    <property type="term" value="F:hydrolase activity"/>
    <property type="evidence" value="ECO:0007669"/>
    <property type="project" value="UniProtKB-KW"/>
</dbReference>
<dbReference type="InterPro" id="IPR001650">
    <property type="entry name" value="Helicase_C-like"/>
</dbReference>
<keyword evidence="5" id="KW-0413">Isomerase</keyword>
<dbReference type="SMART" id="SM00487">
    <property type="entry name" value="DEXDc"/>
    <property type="match status" value="1"/>
</dbReference>
<protein>
    <recommendedName>
        <fullName evidence="7">DNA 3'-5' helicase</fullName>
        <ecNumber evidence="7">5.6.2.4</ecNumber>
    </recommendedName>
</protein>
<gene>
    <name evidence="11" type="ORF">BXZ70DRAFT_891224</name>
    <name evidence="10" type="ORF">BXZ70DRAFT_891230</name>
</gene>
<evidence type="ECO:0000256" key="7">
    <source>
        <dbReference type="ARBA" id="ARBA00034808"/>
    </source>
</evidence>
<proteinExistence type="inferred from homology"/>
<evidence type="ECO:0000256" key="5">
    <source>
        <dbReference type="ARBA" id="ARBA00023235"/>
    </source>
</evidence>
<dbReference type="GO" id="GO:0009378">
    <property type="term" value="F:four-way junction helicase activity"/>
    <property type="evidence" value="ECO:0007669"/>
    <property type="project" value="TreeGrafter"/>
</dbReference>
<dbReference type="GO" id="GO:0005524">
    <property type="term" value="F:ATP binding"/>
    <property type="evidence" value="ECO:0007669"/>
    <property type="project" value="UniProtKB-KW"/>
</dbReference>
<dbReference type="PANTHER" id="PTHR13710:SF105">
    <property type="entry name" value="ATP-DEPENDENT DNA HELICASE Q1"/>
    <property type="match status" value="1"/>
</dbReference>
<dbReference type="InterPro" id="IPR027417">
    <property type="entry name" value="P-loop_NTPase"/>
</dbReference>
<feature type="domain" description="Helicase ATP-binding" evidence="8">
    <location>
        <begin position="43"/>
        <end position="237"/>
    </location>
</feature>
<dbReference type="AlphaFoldDB" id="A0A8K0US45"/>
<dbReference type="GO" id="GO:0005694">
    <property type="term" value="C:chromosome"/>
    <property type="evidence" value="ECO:0007669"/>
    <property type="project" value="TreeGrafter"/>
</dbReference>
<feature type="domain" description="Helicase C-terminal" evidence="9">
    <location>
        <begin position="266"/>
        <end position="400"/>
    </location>
</feature>
<sequence length="400" mass="44719">MSEASSSEGGWSSSTGQALLKELLTRLLPQWPDGPRDWQLESTGYILDGHDQLLVAGCGEGKTAATYLHLLVLQELSRNPELPRHGKKIPPKPVTLLVSPLNDVSLCQVEELKRIGLSAISLDADEVAAAVSNGDALFKAVAECRYSVVIVSPERLTSPGFDRVIRNEVFRANLVLYAIDEVHVVVPWSLEFRKCYGDICRAKARIPSTTAMLAMTATAQSGLSESSLLRILGYRVGTFKTIRRPCERTNLQQVFLTLSHGLGGHEFRDIAWVVPARRKTVIYCDTIEFCHRVALYLRQLLPKDAPRTENIKEYHSLITPEQNRRTLFQFSHSPNTFIIIATIKFSLGVDVRNVQFCINLGLPKTIEQDVQQKGRAGRDRSIDAVGITYVEKNIVQHFRK</sequence>
<dbReference type="Pfam" id="PF00271">
    <property type="entry name" value="Helicase_C"/>
    <property type="match status" value="1"/>
</dbReference>
<evidence type="ECO:0000313" key="11">
    <source>
        <dbReference type="EMBL" id="KAH8101958.1"/>
    </source>
</evidence>
<dbReference type="InterPro" id="IPR011545">
    <property type="entry name" value="DEAD/DEAH_box_helicase_dom"/>
</dbReference>
<evidence type="ECO:0000256" key="1">
    <source>
        <dbReference type="ARBA" id="ARBA00005446"/>
    </source>
</evidence>
<dbReference type="SUPFAM" id="SSF52540">
    <property type="entry name" value="P-loop containing nucleoside triphosphate hydrolases"/>
    <property type="match status" value="1"/>
</dbReference>
<evidence type="ECO:0000259" key="9">
    <source>
        <dbReference type="PROSITE" id="PS51194"/>
    </source>
</evidence>